<dbReference type="GeneID" id="12985324"/>
<dbReference type="VEuPathDB" id="FungiDB:MGG_16300"/>
<evidence type="ECO:0000313" key="2">
    <source>
        <dbReference type="EMBL" id="EHA57428.1"/>
    </source>
</evidence>
<accession>G4MRK5</accession>
<sequence>MILLSVSAQQQPLLDDLFRKGPIIHYSVPLPLTTVTRSRIIAQCACNMHSASYLQVAALLSVGTLAAPKAAVEQPQHNWGLHPRGGRYFTNTVHATQSSGGNATTPRPTGSHQHPHNQTTNGISTSSTSISPTMESSSTSGCALSLVTETTTIYVITTVYLPLNDTTTTSCDYCNATTAMSAWHNSTSAAANPTVGTTGIPHSYNITRGHWVVTETECDGSVTTSMTSLSSDSAELTATDVPVLTTSECEDDTTILTPSSEGTAPTTTASVEDAMDSYTVTLTTTTSPTSTIGLDTVLSSTMATTVPETDDHNEVTTATATTTAGSGGDTAATTTYVIDTTVMPVTTASVTQTLATTLTPTRTVCATDAPAGETPRPRNVYCGVHGLDVGNYFLAQYVNNKANEPVTLEGCWQFCKASNKSTGGCRSYDFYLEPGLDVPRCNLYGSSVAYALRSIDNHQPHWWFDLDCGSPTQEKWQAGHDHRHDEENMSALGLAADLRRKLGL</sequence>
<dbReference type="eggNOG" id="ENOG502RW0F">
    <property type="taxonomic scope" value="Eukaryota"/>
</dbReference>
<keyword evidence="3" id="KW-1185">Reference proteome</keyword>
<dbReference type="RefSeq" id="XP_003710040.1">
    <property type="nucleotide sequence ID" value="XM_003709992.1"/>
</dbReference>
<evidence type="ECO:0000313" key="3">
    <source>
        <dbReference type="Proteomes" id="UP000009058"/>
    </source>
</evidence>
<dbReference type="OrthoDB" id="5152618at2759"/>
<protein>
    <submittedName>
        <fullName evidence="2">Uncharacterized protein</fullName>
    </submittedName>
</protein>
<dbReference type="AlphaFoldDB" id="G4MRK5"/>
<gene>
    <name evidence="2" type="ORF">MGG_16300</name>
</gene>
<organism evidence="2 3">
    <name type="scientific">Pyricularia oryzae (strain 70-15 / ATCC MYA-4617 / FGSC 8958)</name>
    <name type="common">Rice blast fungus</name>
    <name type="synonym">Magnaporthe oryzae</name>
    <dbReference type="NCBI Taxonomy" id="242507"/>
    <lineage>
        <taxon>Eukaryota</taxon>
        <taxon>Fungi</taxon>
        <taxon>Dikarya</taxon>
        <taxon>Ascomycota</taxon>
        <taxon>Pezizomycotina</taxon>
        <taxon>Sordariomycetes</taxon>
        <taxon>Sordariomycetidae</taxon>
        <taxon>Magnaporthales</taxon>
        <taxon>Pyriculariaceae</taxon>
        <taxon>Pyricularia</taxon>
    </lineage>
</organism>
<name>G4MRK5_PYRO7</name>
<dbReference type="InParanoid" id="G4MRK5"/>
<dbReference type="EMBL" id="CM001231">
    <property type="protein sequence ID" value="EHA57428.1"/>
    <property type="molecule type" value="Genomic_DNA"/>
</dbReference>
<feature type="compositionally biased region" description="Polar residues" evidence="1">
    <location>
        <begin position="91"/>
        <end position="118"/>
    </location>
</feature>
<dbReference type="OMA" id="NDHPDIW"/>
<dbReference type="KEGG" id="mgr:MGG_16300"/>
<dbReference type="HOGENOM" id="CLU_558974_0_0_1"/>
<reference key="2">
    <citation type="submission" date="2011-05" db="EMBL/GenBank/DDBJ databases">
        <title>The Genome Sequence of Magnaporthe oryzae 70-15.</title>
        <authorList>
            <consortium name="The Broad Institute Genome Sequencing Platform"/>
            <person name="Ma L.-J."/>
            <person name="Dead R."/>
            <person name="Young S.K."/>
            <person name="Zeng Q."/>
            <person name="Gargeya S."/>
            <person name="Fitzgerald M."/>
            <person name="Haas B."/>
            <person name="Abouelleil A."/>
            <person name="Alvarado L."/>
            <person name="Arachchi H.M."/>
            <person name="Berlin A."/>
            <person name="Brown A."/>
            <person name="Chapman S.B."/>
            <person name="Chen Z."/>
            <person name="Dunbar C."/>
            <person name="Freedman E."/>
            <person name="Gearin G."/>
            <person name="Gellesch M."/>
            <person name="Goldberg J."/>
            <person name="Griggs A."/>
            <person name="Gujja S."/>
            <person name="Heiman D."/>
            <person name="Howarth C."/>
            <person name="Larson L."/>
            <person name="Lui A."/>
            <person name="MacDonald P.J.P."/>
            <person name="Mehta T."/>
            <person name="Montmayeur A."/>
            <person name="Murphy C."/>
            <person name="Neiman D."/>
            <person name="Pearson M."/>
            <person name="Priest M."/>
            <person name="Roberts A."/>
            <person name="Saif S."/>
            <person name="Shea T."/>
            <person name="Shenoy N."/>
            <person name="Sisk P."/>
            <person name="Stolte C."/>
            <person name="Sykes S."/>
            <person name="Yandava C."/>
            <person name="Wortman J."/>
            <person name="Nusbaum C."/>
            <person name="Birren B."/>
        </authorList>
    </citation>
    <scope>NUCLEOTIDE SEQUENCE</scope>
    <source>
        <strain>70-15</strain>
    </source>
</reference>
<feature type="compositionally biased region" description="Low complexity" evidence="1">
    <location>
        <begin position="119"/>
        <end position="140"/>
    </location>
</feature>
<evidence type="ECO:0000256" key="1">
    <source>
        <dbReference type="SAM" id="MobiDB-lite"/>
    </source>
</evidence>
<dbReference type="STRING" id="242507.G4MRK5"/>
<feature type="region of interest" description="Disordered" evidence="1">
    <location>
        <begin position="91"/>
        <end position="141"/>
    </location>
</feature>
<dbReference type="Proteomes" id="UP000009058">
    <property type="component" value="Chromosome 1"/>
</dbReference>
<proteinExistence type="predicted"/>
<reference evidence="2 3" key="1">
    <citation type="journal article" date="2005" name="Nature">
        <title>The genome sequence of the rice blast fungus Magnaporthe grisea.</title>
        <authorList>
            <person name="Dean R.A."/>
            <person name="Talbot N.J."/>
            <person name="Ebbole D.J."/>
            <person name="Farman M.L."/>
            <person name="Mitchell T.K."/>
            <person name="Orbach M.J."/>
            <person name="Thon M."/>
            <person name="Kulkarni R."/>
            <person name="Xu J.R."/>
            <person name="Pan H."/>
            <person name="Read N.D."/>
            <person name="Lee Y.H."/>
            <person name="Carbone I."/>
            <person name="Brown D."/>
            <person name="Oh Y.Y."/>
            <person name="Donofrio N."/>
            <person name="Jeong J.S."/>
            <person name="Soanes D.M."/>
            <person name="Djonovic S."/>
            <person name="Kolomiets E."/>
            <person name="Rehmeyer C."/>
            <person name="Li W."/>
            <person name="Harding M."/>
            <person name="Kim S."/>
            <person name="Lebrun M.H."/>
            <person name="Bohnert H."/>
            <person name="Coughlan S."/>
            <person name="Butler J."/>
            <person name="Calvo S."/>
            <person name="Ma L.J."/>
            <person name="Nicol R."/>
            <person name="Purcell S."/>
            <person name="Nusbaum C."/>
            <person name="Galagan J.E."/>
            <person name="Birren B.W."/>
        </authorList>
    </citation>
    <scope>NUCLEOTIDE SEQUENCE [LARGE SCALE GENOMIC DNA]</scope>
    <source>
        <strain evidence="3">70-15 / ATCC MYA-4617 / FGSC 8958</strain>
    </source>
</reference>